<comment type="caution">
    <text evidence="3">The sequence shown here is derived from an EMBL/GenBank/DDBJ whole genome shotgun (WGS) entry which is preliminary data.</text>
</comment>
<keyword evidence="1" id="KW-0472">Membrane</keyword>
<keyword evidence="2" id="KW-0732">Signal</keyword>
<sequence length="70" mass="7242">MKHIVTVLRLSGAVVFVSLLSSLEQPAYAQGPGNGGPRPADTVPIDGGVSLLLAAGAAYGLRRLRQSKSR</sequence>
<evidence type="ECO:0000313" key="4">
    <source>
        <dbReference type="Proteomes" id="UP001165296"/>
    </source>
</evidence>
<protein>
    <recommendedName>
        <fullName evidence="5">VPDSG-CTERM sorting domain-containing protein</fullName>
    </recommendedName>
</protein>
<proteinExistence type="predicted"/>
<evidence type="ECO:0000313" key="3">
    <source>
        <dbReference type="EMBL" id="MCB2408793.1"/>
    </source>
</evidence>
<dbReference type="InterPro" id="IPR058207">
    <property type="entry name" value="PID_CTERM"/>
</dbReference>
<dbReference type="RefSeq" id="WP_226176173.1">
    <property type="nucleotide sequence ID" value="NZ_JAJADR010000003.1"/>
</dbReference>
<evidence type="ECO:0000256" key="2">
    <source>
        <dbReference type="SAM" id="SignalP"/>
    </source>
</evidence>
<reference evidence="3" key="1">
    <citation type="submission" date="2021-10" db="EMBL/GenBank/DDBJ databases">
        <authorList>
            <person name="Dean J.D."/>
            <person name="Kim M.K."/>
            <person name="Newey C.N."/>
            <person name="Stoker T.S."/>
            <person name="Thompson D.W."/>
            <person name="Grose J.H."/>
        </authorList>
    </citation>
    <scope>NUCLEOTIDE SEQUENCE</scope>
    <source>
        <strain evidence="3">BT178</strain>
    </source>
</reference>
<name>A0ABS8AS24_9BACT</name>
<evidence type="ECO:0008006" key="5">
    <source>
        <dbReference type="Google" id="ProtNLM"/>
    </source>
</evidence>
<evidence type="ECO:0000256" key="1">
    <source>
        <dbReference type="SAM" id="Phobius"/>
    </source>
</evidence>
<feature type="signal peptide" evidence="2">
    <location>
        <begin position="1"/>
        <end position="29"/>
    </location>
</feature>
<organism evidence="3 4">
    <name type="scientific">Hymenobacter lucidus</name>
    <dbReference type="NCBI Taxonomy" id="2880930"/>
    <lineage>
        <taxon>Bacteria</taxon>
        <taxon>Pseudomonadati</taxon>
        <taxon>Bacteroidota</taxon>
        <taxon>Cytophagia</taxon>
        <taxon>Cytophagales</taxon>
        <taxon>Hymenobacteraceae</taxon>
        <taxon>Hymenobacter</taxon>
    </lineage>
</organism>
<keyword evidence="1" id="KW-1133">Transmembrane helix</keyword>
<gene>
    <name evidence="3" type="ORF">LGH74_12465</name>
</gene>
<feature type="chain" id="PRO_5046197152" description="VPDSG-CTERM sorting domain-containing protein" evidence="2">
    <location>
        <begin position="30"/>
        <end position="70"/>
    </location>
</feature>
<feature type="transmembrane region" description="Helical" evidence="1">
    <location>
        <begin position="45"/>
        <end position="61"/>
    </location>
</feature>
<accession>A0ABS8AS24</accession>
<dbReference type="NCBIfam" id="NF046080">
    <property type="entry name" value="PID_CTERM"/>
    <property type="match status" value="1"/>
</dbReference>
<dbReference type="Proteomes" id="UP001165296">
    <property type="component" value="Unassembled WGS sequence"/>
</dbReference>
<dbReference type="EMBL" id="JAJADR010000003">
    <property type="protein sequence ID" value="MCB2408793.1"/>
    <property type="molecule type" value="Genomic_DNA"/>
</dbReference>
<keyword evidence="1" id="KW-0812">Transmembrane</keyword>
<keyword evidence="4" id="KW-1185">Reference proteome</keyword>